<organism evidence="1 2">
    <name type="scientific">Mongoliitalea lutea</name>
    <dbReference type="NCBI Taxonomy" id="849756"/>
    <lineage>
        <taxon>Bacteria</taxon>
        <taxon>Pseudomonadati</taxon>
        <taxon>Bacteroidota</taxon>
        <taxon>Cytophagia</taxon>
        <taxon>Cytophagales</taxon>
        <taxon>Cyclobacteriaceae</taxon>
        <taxon>Mongoliitalea</taxon>
    </lineage>
</organism>
<reference evidence="1" key="2">
    <citation type="submission" date="2020-09" db="EMBL/GenBank/DDBJ databases">
        <authorList>
            <person name="Sun Q."/>
            <person name="Kim S."/>
        </authorList>
    </citation>
    <scope>NUCLEOTIDE SEQUENCE</scope>
    <source>
        <strain evidence="1">KCTC 23224</strain>
    </source>
</reference>
<protein>
    <submittedName>
        <fullName evidence="1">Uncharacterized protein</fullName>
    </submittedName>
</protein>
<dbReference type="EMBL" id="BMYF01000017">
    <property type="protein sequence ID" value="GHB44508.1"/>
    <property type="molecule type" value="Genomic_DNA"/>
</dbReference>
<gene>
    <name evidence="1" type="ORF">GCM10008106_26980</name>
</gene>
<reference evidence="1" key="1">
    <citation type="journal article" date="2014" name="Int. J. Syst. Evol. Microbiol.">
        <title>Complete genome sequence of Corynebacterium casei LMG S-19264T (=DSM 44701T), isolated from a smear-ripened cheese.</title>
        <authorList>
            <consortium name="US DOE Joint Genome Institute (JGI-PGF)"/>
            <person name="Walter F."/>
            <person name="Albersmeier A."/>
            <person name="Kalinowski J."/>
            <person name="Ruckert C."/>
        </authorList>
    </citation>
    <scope>NUCLEOTIDE SEQUENCE</scope>
    <source>
        <strain evidence="1">KCTC 23224</strain>
    </source>
</reference>
<comment type="caution">
    <text evidence="1">The sequence shown here is derived from an EMBL/GenBank/DDBJ whole genome shotgun (WGS) entry which is preliminary data.</text>
</comment>
<accession>A0A8J3D138</accession>
<proteinExistence type="predicted"/>
<dbReference type="AlphaFoldDB" id="A0A8J3D138"/>
<evidence type="ECO:0000313" key="2">
    <source>
        <dbReference type="Proteomes" id="UP000642809"/>
    </source>
</evidence>
<dbReference type="Proteomes" id="UP000642809">
    <property type="component" value="Unassembled WGS sequence"/>
</dbReference>
<keyword evidence="2" id="KW-1185">Reference proteome</keyword>
<name>A0A8J3D138_9BACT</name>
<evidence type="ECO:0000313" key="1">
    <source>
        <dbReference type="EMBL" id="GHB44508.1"/>
    </source>
</evidence>
<sequence>MEKLQNIQGSLTPVLMTLTRLGTLLARQPELQEQLSEEDLETLAVLQEHFYALILIREHYRPDRELDDSELNHARKIMGE</sequence>